<protein>
    <recommendedName>
        <fullName evidence="8">Microsomal glutathione S-transferase 3</fullName>
    </recommendedName>
</protein>
<dbReference type="GO" id="GO:0004602">
    <property type="term" value="F:glutathione peroxidase activity"/>
    <property type="evidence" value="ECO:0007669"/>
    <property type="project" value="TreeGrafter"/>
</dbReference>
<evidence type="ECO:0000256" key="1">
    <source>
        <dbReference type="ARBA" id="ARBA00004141"/>
    </source>
</evidence>
<proteinExistence type="predicted"/>
<reference evidence="6" key="1">
    <citation type="submission" date="2021-03" db="EMBL/GenBank/DDBJ databases">
        <title>Evolutionary innovations through gain and loss of genes in the ectomycorrhizal Boletales.</title>
        <authorList>
            <person name="Wu G."/>
            <person name="Miyauchi S."/>
            <person name="Morin E."/>
            <person name="Yang Z.-L."/>
            <person name="Xu J."/>
            <person name="Martin F.M."/>
        </authorList>
    </citation>
    <scope>NUCLEOTIDE SEQUENCE</scope>
    <source>
        <strain evidence="6">BR01</strain>
    </source>
</reference>
<keyword evidence="3 5" id="KW-1133">Transmembrane helix</keyword>
<dbReference type="PANTHER" id="PTHR10250:SF26">
    <property type="entry name" value="GLUTATHIONE S-TRANSFERASE 3, MITOCHONDRIAL"/>
    <property type="match status" value="1"/>
</dbReference>
<comment type="caution">
    <text evidence="6">The sequence shown here is derived from an EMBL/GenBank/DDBJ whole genome shotgun (WGS) entry which is preliminary data.</text>
</comment>
<evidence type="ECO:0000256" key="3">
    <source>
        <dbReference type="ARBA" id="ARBA00022989"/>
    </source>
</evidence>
<dbReference type="Proteomes" id="UP000683000">
    <property type="component" value="Unassembled WGS sequence"/>
</dbReference>
<keyword evidence="7" id="KW-1185">Reference proteome</keyword>
<dbReference type="Pfam" id="PF01124">
    <property type="entry name" value="MAPEG"/>
    <property type="match status" value="1"/>
</dbReference>
<evidence type="ECO:0008006" key="8">
    <source>
        <dbReference type="Google" id="ProtNLM"/>
    </source>
</evidence>
<accession>A0A8I2YXC9</accession>
<dbReference type="GO" id="GO:0005783">
    <property type="term" value="C:endoplasmic reticulum"/>
    <property type="evidence" value="ECO:0007669"/>
    <property type="project" value="TreeGrafter"/>
</dbReference>
<evidence type="ECO:0000313" key="7">
    <source>
        <dbReference type="Proteomes" id="UP000683000"/>
    </source>
</evidence>
<dbReference type="GO" id="GO:0016020">
    <property type="term" value="C:membrane"/>
    <property type="evidence" value="ECO:0007669"/>
    <property type="project" value="UniProtKB-SubCell"/>
</dbReference>
<name>A0A8I2YXC9_9AGAM</name>
<dbReference type="GO" id="GO:0004364">
    <property type="term" value="F:glutathione transferase activity"/>
    <property type="evidence" value="ECO:0007669"/>
    <property type="project" value="TreeGrafter"/>
</dbReference>
<dbReference type="Gene3D" id="1.20.120.550">
    <property type="entry name" value="Membrane associated eicosanoid/glutathione metabolism-like domain"/>
    <property type="match status" value="1"/>
</dbReference>
<dbReference type="GO" id="GO:0005635">
    <property type="term" value="C:nuclear envelope"/>
    <property type="evidence" value="ECO:0007669"/>
    <property type="project" value="TreeGrafter"/>
</dbReference>
<keyword evidence="4 5" id="KW-0472">Membrane</keyword>
<organism evidence="6 7">
    <name type="scientific">Boletus reticuloceps</name>
    <dbReference type="NCBI Taxonomy" id="495285"/>
    <lineage>
        <taxon>Eukaryota</taxon>
        <taxon>Fungi</taxon>
        <taxon>Dikarya</taxon>
        <taxon>Basidiomycota</taxon>
        <taxon>Agaricomycotina</taxon>
        <taxon>Agaricomycetes</taxon>
        <taxon>Agaricomycetidae</taxon>
        <taxon>Boletales</taxon>
        <taxon>Boletineae</taxon>
        <taxon>Boletaceae</taxon>
        <taxon>Boletoideae</taxon>
        <taxon>Boletus</taxon>
    </lineage>
</organism>
<evidence type="ECO:0000256" key="2">
    <source>
        <dbReference type="ARBA" id="ARBA00022692"/>
    </source>
</evidence>
<sequence length="149" mass="16129">MSTQITLPNGFGYVPASLVSLGWLLCWQTFLVGKARGRAGIAYPQLYAEGAQVKENPAAMQFNCTQRAHQNTLEVAPIVTVSTLVFGLKCPHAAAMMCASFIIGRIIYTLGYKTGKPANVPNSTFVLSFWLTKHPAGTRGCHRKLVVDG</sequence>
<dbReference type="PANTHER" id="PTHR10250">
    <property type="entry name" value="MICROSOMAL GLUTATHIONE S-TRANSFERASE"/>
    <property type="match status" value="1"/>
</dbReference>
<evidence type="ECO:0000256" key="5">
    <source>
        <dbReference type="SAM" id="Phobius"/>
    </source>
</evidence>
<dbReference type="InterPro" id="IPR050997">
    <property type="entry name" value="MAPEG"/>
</dbReference>
<evidence type="ECO:0000256" key="4">
    <source>
        <dbReference type="ARBA" id="ARBA00023136"/>
    </source>
</evidence>
<dbReference type="AlphaFoldDB" id="A0A8I2YXC9"/>
<dbReference type="InterPro" id="IPR001129">
    <property type="entry name" value="Membr-assoc_MAPEG"/>
</dbReference>
<dbReference type="InterPro" id="IPR023352">
    <property type="entry name" value="MAPEG-like_dom_sf"/>
</dbReference>
<evidence type="ECO:0000313" key="6">
    <source>
        <dbReference type="EMBL" id="KAG6381004.1"/>
    </source>
</evidence>
<dbReference type="OrthoDB" id="410651at2759"/>
<keyword evidence="2 5" id="KW-0812">Transmembrane</keyword>
<dbReference type="SUPFAM" id="SSF161084">
    <property type="entry name" value="MAPEG domain-like"/>
    <property type="match status" value="1"/>
</dbReference>
<dbReference type="EMBL" id="JAGFBS010000002">
    <property type="protein sequence ID" value="KAG6381004.1"/>
    <property type="molecule type" value="Genomic_DNA"/>
</dbReference>
<gene>
    <name evidence="6" type="ORF">JVT61DRAFT_5399</name>
</gene>
<comment type="subcellular location">
    <subcellularLocation>
        <location evidence="1">Membrane</location>
        <topology evidence="1">Multi-pass membrane protein</topology>
    </subcellularLocation>
</comment>
<feature type="transmembrane region" description="Helical" evidence="5">
    <location>
        <begin position="12"/>
        <end position="32"/>
    </location>
</feature>